<name>A0A7M2TBV3_STRCW</name>
<dbReference type="PANTHER" id="PTHR43227:SF8">
    <property type="entry name" value="DIACETYLCHITOBIOSE UPTAKE SYSTEM PERMEASE PROTEIN DASB"/>
    <property type="match status" value="1"/>
</dbReference>
<organism evidence="13 14">
    <name type="scientific">Streptomyces chromofuscus</name>
    <dbReference type="NCBI Taxonomy" id="42881"/>
    <lineage>
        <taxon>Bacteria</taxon>
        <taxon>Bacillati</taxon>
        <taxon>Actinomycetota</taxon>
        <taxon>Actinomycetes</taxon>
        <taxon>Kitasatosporales</taxon>
        <taxon>Streptomycetaceae</taxon>
        <taxon>Streptomyces</taxon>
    </lineage>
</organism>
<dbReference type="InterPro" id="IPR035906">
    <property type="entry name" value="MetI-like_sf"/>
</dbReference>
<protein>
    <submittedName>
        <fullName evidence="13">Sugar ABC transporter permease</fullName>
    </submittedName>
</protein>
<evidence type="ECO:0000256" key="4">
    <source>
        <dbReference type="ARBA" id="ARBA00022475"/>
    </source>
</evidence>
<dbReference type="GO" id="GO:0005886">
    <property type="term" value="C:plasma membrane"/>
    <property type="evidence" value="ECO:0007669"/>
    <property type="project" value="UniProtKB-SubCell"/>
</dbReference>
<feature type="region of interest" description="Disordered" evidence="11">
    <location>
        <begin position="1"/>
        <end position="21"/>
    </location>
</feature>
<feature type="transmembrane region" description="Helical" evidence="10">
    <location>
        <begin position="89"/>
        <end position="109"/>
    </location>
</feature>
<dbReference type="SUPFAM" id="SSF161098">
    <property type="entry name" value="MetI-like"/>
    <property type="match status" value="1"/>
</dbReference>
<keyword evidence="7" id="KW-0732">Signal</keyword>
<evidence type="ECO:0000313" key="13">
    <source>
        <dbReference type="EMBL" id="QOV46012.1"/>
    </source>
</evidence>
<dbReference type="SUPFAM" id="SSF49478">
    <property type="entry name" value="Cna protein B-type domain"/>
    <property type="match status" value="1"/>
</dbReference>
<evidence type="ECO:0000256" key="2">
    <source>
        <dbReference type="ARBA" id="ARBA00004651"/>
    </source>
</evidence>
<feature type="transmembrane region" description="Helical" evidence="10">
    <location>
        <begin position="319"/>
        <end position="340"/>
    </location>
</feature>
<dbReference type="InterPro" id="IPR000515">
    <property type="entry name" value="MetI-like"/>
</dbReference>
<dbReference type="InterPro" id="IPR013783">
    <property type="entry name" value="Ig-like_fold"/>
</dbReference>
<dbReference type="PROSITE" id="PS50928">
    <property type="entry name" value="ABC_TM1"/>
    <property type="match status" value="1"/>
</dbReference>
<feature type="transmembrane region" description="Helical" evidence="10">
    <location>
        <begin position="121"/>
        <end position="142"/>
    </location>
</feature>
<dbReference type="KEGG" id="schf:IPT68_08940"/>
<keyword evidence="8 10" id="KW-1133">Transmembrane helix</keyword>
<sequence>MTATLVTDASPPAAAGAGKTRRPRRRGPVVALLFVLPALLLLGALVVYPVLFSVGRSFFDASGTRFVGGGNYTEMFRDPATLKAVRNTAIWVVVAPALLTGLGLILAVLVEKVRWATAFKLLLFMPMAVSFLAAGIIFRLAYDEDPDKGVLNAAVVSVHDVFQGTSSYPTARARDGQGMTKEADGAYRTTANVSPGDTVALGLVGVLPGDLPDGARPAHGAASREAGPDELRGVVYLDFTPGGGGEQGRVDRQESGLPEMTVEAVRDGRTAGTTTTASDGSFHFAGLEPGSYAVRLPAANFAPPYEGISWLGPALVTPAIIGAYLWIWTGFAMVLIGAGLSTLPRDALEAARMDGANEWQIFRRITVPLLAPVLTVVFVTLVINVMKVFDLVYIIAPGPVQEDATVLATQMWLVSFGGGNDQGLGSALGVLLLLLVIPAMVFNVRRFRSSQR</sequence>
<dbReference type="AlphaFoldDB" id="A0A7M2TBV3"/>
<evidence type="ECO:0000256" key="7">
    <source>
        <dbReference type="ARBA" id="ARBA00022729"/>
    </source>
</evidence>
<dbReference type="InterPro" id="IPR033764">
    <property type="entry name" value="Sdr_B"/>
</dbReference>
<dbReference type="EMBL" id="CP063374">
    <property type="protein sequence ID" value="QOV46012.1"/>
    <property type="molecule type" value="Genomic_DNA"/>
</dbReference>
<feature type="domain" description="ABC transmembrane type-1" evidence="12">
    <location>
        <begin position="85"/>
        <end position="443"/>
    </location>
</feature>
<evidence type="ECO:0000256" key="3">
    <source>
        <dbReference type="ARBA" id="ARBA00022448"/>
    </source>
</evidence>
<evidence type="ECO:0000256" key="10">
    <source>
        <dbReference type="RuleBase" id="RU363032"/>
    </source>
</evidence>
<dbReference type="GO" id="GO:0055085">
    <property type="term" value="P:transmembrane transport"/>
    <property type="evidence" value="ECO:0007669"/>
    <property type="project" value="InterPro"/>
</dbReference>
<keyword evidence="5" id="KW-0964">Secreted</keyword>
<dbReference type="GO" id="GO:0005975">
    <property type="term" value="P:carbohydrate metabolic process"/>
    <property type="evidence" value="ECO:0007669"/>
    <property type="project" value="UniProtKB-ARBA"/>
</dbReference>
<dbReference type="RefSeq" id="WP_189698841.1">
    <property type="nucleotide sequence ID" value="NZ_BMTA01000010.1"/>
</dbReference>
<dbReference type="Gene3D" id="2.60.40.10">
    <property type="entry name" value="Immunoglobulins"/>
    <property type="match status" value="1"/>
</dbReference>
<evidence type="ECO:0000259" key="12">
    <source>
        <dbReference type="PROSITE" id="PS50928"/>
    </source>
</evidence>
<proteinExistence type="inferred from homology"/>
<evidence type="ECO:0000256" key="5">
    <source>
        <dbReference type="ARBA" id="ARBA00022525"/>
    </source>
</evidence>
<evidence type="ECO:0000313" key="14">
    <source>
        <dbReference type="Proteomes" id="UP000594008"/>
    </source>
</evidence>
<dbReference type="Pfam" id="PF00528">
    <property type="entry name" value="BPD_transp_1"/>
    <property type="match status" value="1"/>
</dbReference>
<dbReference type="Proteomes" id="UP000594008">
    <property type="component" value="Chromosome"/>
</dbReference>
<feature type="transmembrane region" description="Helical" evidence="10">
    <location>
        <begin position="423"/>
        <end position="444"/>
    </location>
</feature>
<reference evidence="13 14" key="1">
    <citation type="submission" date="2020-10" db="EMBL/GenBank/DDBJ databases">
        <title>Streptomyces chromofuscus complate genome analysis.</title>
        <authorList>
            <person name="Anwar N."/>
        </authorList>
    </citation>
    <scope>NUCLEOTIDE SEQUENCE [LARGE SCALE GENOMIC DNA]</scope>
    <source>
        <strain evidence="13 14">DSM 40273</strain>
    </source>
</reference>
<feature type="transmembrane region" description="Helical" evidence="10">
    <location>
        <begin position="29"/>
        <end position="51"/>
    </location>
</feature>
<feature type="transmembrane region" description="Helical" evidence="10">
    <location>
        <begin position="361"/>
        <end position="383"/>
    </location>
</feature>
<evidence type="ECO:0000256" key="8">
    <source>
        <dbReference type="ARBA" id="ARBA00022989"/>
    </source>
</evidence>
<evidence type="ECO:0000256" key="9">
    <source>
        <dbReference type="ARBA" id="ARBA00023136"/>
    </source>
</evidence>
<evidence type="ECO:0000256" key="11">
    <source>
        <dbReference type="SAM" id="MobiDB-lite"/>
    </source>
</evidence>
<gene>
    <name evidence="13" type="ORF">IPT68_08940</name>
</gene>
<keyword evidence="14" id="KW-1185">Reference proteome</keyword>
<dbReference type="Gene3D" id="1.10.3720.10">
    <property type="entry name" value="MetI-like"/>
    <property type="match status" value="2"/>
</dbReference>
<accession>A0A7M2TBV3</accession>
<comment type="similarity">
    <text evidence="10">Belongs to the binding-protein-dependent transport system permease family.</text>
</comment>
<keyword evidence="4" id="KW-1003">Cell membrane</keyword>
<comment type="subcellular location">
    <subcellularLocation>
        <location evidence="2 10">Cell membrane</location>
        <topology evidence="2 10">Multi-pass membrane protein</topology>
    </subcellularLocation>
    <subcellularLocation>
        <location evidence="1">Secreted</location>
    </subcellularLocation>
</comment>
<evidence type="ECO:0000256" key="6">
    <source>
        <dbReference type="ARBA" id="ARBA00022692"/>
    </source>
</evidence>
<keyword evidence="9 10" id="KW-0472">Membrane</keyword>
<dbReference type="Pfam" id="PF17210">
    <property type="entry name" value="SdrD_B"/>
    <property type="match status" value="1"/>
</dbReference>
<evidence type="ECO:0000256" key="1">
    <source>
        <dbReference type="ARBA" id="ARBA00004613"/>
    </source>
</evidence>
<keyword evidence="3 10" id="KW-0813">Transport</keyword>
<dbReference type="CDD" id="cd06261">
    <property type="entry name" value="TM_PBP2"/>
    <property type="match status" value="1"/>
</dbReference>
<dbReference type="InterPro" id="IPR050809">
    <property type="entry name" value="UgpAE/MalFG_permease"/>
</dbReference>
<keyword evidence="6 10" id="KW-0812">Transmembrane</keyword>
<dbReference type="PANTHER" id="PTHR43227">
    <property type="entry name" value="BLL4140 PROTEIN"/>
    <property type="match status" value="1"/>
</dbReference>